<evidence type="ECO:0000256" key="1">
    <source>
        <dbReference type="ARBA" id="ARBA00022842"/>
    </source>
</evidence>
<keyword evidence="5" id="KW-1185">Reference proteome</keyword>
<evidence type="ECO:0000313" key="4">
    <source>
        <dbReference type="EMBL" id="KAK4311131.1"/>
    </source>
</evidence>
<dbReference type="InterPro" id="IPR001969">
    <property type="entry name" value="Aspartic_peptidase_AS"/>
</dbReference>
<evidence type="ECO:0000313" key="5">
    <source>
        <dbReference type="Proteomes" id="UP001292094"/>
    </source>
</evidence>
<evidence type="ECO:0000256" key="2">
    <source>
        <dbReference type="ARBA" id="ARBA00022908"/>
    </source>
</evidence>
<organism evidence="4 5">
    <name type="scientific">Petrolisthes manimaculis</name>
    <dbReference type="NCBI Taxonomy" id="1843537"/>
    <lineage>
        <taxon>Eukaryota</taxon>
        <taxon>Metazoa</taxon>
        <taxon>Ecdysozoa</taxon>
        <taxon>Arthropoda</taxon>
        <taxon>Crustacea</taxon>
        <taxon>Multicrustacea</taxon>
        <taxon>Malacostraca</taxon>
        <taxon>Eumalacostraca</taxon>
        <taxon>Eucarida</taxon>
        <taxon>Decapoda</taxon>
        <taxon>Pleocyemata</taxon>
        <taxon>Anomura</taxon>
        <taxon>Galatheoidea</taxon>
        <taxon>Porcellanidae</taxon>
        <taxon>Petrolisthes</taxon>
    </lineage>
</organism>
<accession>A0AAE1PMH1</accession>
<feature type="domain" description="Reverse transcriptase/retrotransposon-derived protein RNase H-like" evidence="3">
    <location>
        <begin position="640"/>
        <end position="690"/>
    </location>
</feature>
<dbReference type="PANTHER" id="PTHR38681:SF1">
    <property type="entry name" value="RETROVIRUS-RELATED POL POLYPROTEIN FROM TRANSPOSON 412-LIKE PROTEIN"/>
    <property type="match status" value="1"/>
</dbReference>
<sequence length="1685" mass="187212">MSIDVNAFPELDYARIARDQIGDNELATWKSSSSTALEFQPFDVLGSASQLWCDVSCGKPRPFIPRSWRAAVKEDLQCSPAELVYGESLRLPGEFCGDFVKDGVIGENEFLDTLRSTVSRFLAFPPRTPDNQRCFVPSALDSAEYVWVRQDGHRRPLQRPYNGPFKVISKSRKLQQREVVNAAPPALVSDTTPLLQVIDRSSGSKFLVDTGASVSIFPPNSQNRNKKFPSYDLITADGKPIATYVYIDDILVASANQEEHCLHLRQLLRRLQETGMKIHPADILRPLHDLLKKPLKRNNDILPWTEHSSAAFVRIKKEVSLLTLLSYPDPVAKMVLVTDASSQAVGAVLQQEVHGEIGDNELATWKSSSSTALEFQPFDVLGSASQLWCDVSCGKPRPFIPRSWRAAVKEDLQCSPAELVYGESLRLPGEFCGDFVKDGVIGENEFLDTLRSTVSRFLAFPPRTPDNQRCFVPSALDSAEYVWVRQDGHRRPLQRPYNGPFKVISKSRKLQQREVVNAAPPALVSDTTPLLQVIDRSSGSKFLVDTGASVSIFPPNSQNRNKKFPSYDLITADGKPIATYVYIDDILVASANQEEHCLHLRQLLRRLQETGMKIHPADILRPLHDLLKKPLKRNNDILPWTEHSSAAFVRIKKEVSLLTLLSYPDPVAKMVMVTDASSQAVGAVLQQEVHGEIGDNELATWKSSSSTALEFQPFDVLGSASQLWCDVSCGKPRPFIPRSWRAAVKEDLQCSPAELVYGESLRLPGEFCGDFVKDGVIGENEFLDTLRSTVSRFLAFPPRTPDNQRCFVPSALDSAEYVWVRQDGHRRPLQRPYNGPFKVISKSRKLQQREVVNAAPPALVSDTTPLLQVIDRSSGSKFLVDTGASIGDNELATWKSSSSTALEFQPFDVLGSASQLWCDVSCGKPRPFIPRSWRAAVKEDLQCSPAELVYGESLRLPGEFCGDFVKDGVIGENEFLDTLRSTVSRFLAFPPRTPDNQRCFVPSALDSAEYVWVRQDGHRRPLQRPYNGPFKVISKSRKLQQREVVNAAPPALVSDTTPLLQVIDRSSGSKFLVDTGASIGDNELATWKSSSSTALEFQPFDVLGSASQLWCDVSCGKPRPFIPRSWRAAVKEDLQCSPAELVYGESLRLPGEFCGDFVKDGVIGENEFLDTLRSTVSRFLAFPPRTPDNQRCFVPSALDSAEYVWVRQDGHRRPLQRPYNGPFKVISKSRKLQQREVVNAAPPALVSDTTPLLQVIDRSSGSKFLVDTGASIGDNELATWKSSSSTALEFQPFDVLGSASQLWCDVSCGKPRPFIPRSWRAAVKEDLQCSPAELVYGESLRLPGEFCGDFVKDGVIGENEFLDTLRSTVSRFLAFPPRTPDNQRCFVPSALDSAEYVWVRQDGHRRPLQRPYNGPFKVISKSRKLQQREVVNAAPPALVSDTTPLLQVIDRSSGSKFLVDTGASIGDNELATWKSSSSTALEFQPFDVLGSASQLWCDVSCGKPRPFIPRSWRAAVKEDLQCSPAELVYGESLRLPGEFCGDFVKDGVIGENEFLDTLRSTVSRFLAFPPRTPDNQRCFVPSALDSAEYVWVRQDGHRRPLQRPYNGPFKVISKSRKLQQREVVNAAPPALVSDTTPLLQVIDRSSGSKFLVDTGASLWILQSMCGFAKMGIVDLCSDPTMARSK</sequence>
<dbReference type="InterPro" id="IPR041577">
    <property type="entry name" value="RT_RNaseH_2"/>
</dbReference>
<dbReference type="GO" id="GO:0015074">
    <property type="term" value="P:DNA integration"/>
    <property type="evidence" value="ECO:0007669"/>
    <property type="project" value="UniProtKB-KW"/>
</dbReference>
<feature type="domain" description="Reverse transcriptase/retrotransposon-derived protein RNase H-like" evidence="3">
    <location>
        <begin position="304"/>
        <end position="354"/>
    </location>
</feature>
<dbReference type="Gene3D" id="3.30.70.270">
    <property type="match status" value="2"/>
</dbReference>
<dbReference type="GO" id="GO:0004190">
    <property type="term" value="F:aspartic-type endopeptidase activity"/>
    <property type="evidence" value="ECO:0007669"/>
    <property type="project" value="InterPro"/>
</dbReference>
<protein>
    <recommendedName>
        <fullName evidence="3">Reverse transcriptase/retrotransposon-derived protein RNase H-like domain-containing protein</fullName>
    </recommendedName>
</protein>
<dbReference type="GO" id="GO:0071897">
    <property type="term" value="P:DNA biosynthetic process"/>
    <property type="evidence" value="ECO:0007669"/>
    <property type="project" value="UniProtKB-ARBA"/>
</dbReference>
<dbReference type="InterPro" id="IPR043128">
    <property type="entry name" value="Rev_trsase/Diguanyl_cyclase"/>
</dbReference>
<evidence type="ECO:0000259" key="3">
    <source>
        <dbReference type="Pfam" id="PF17919"/>
    </source>
</evidence>
<dbReference type="EMBL" id="JAWZYT010001551">
    <property type="protein sequence ID" value="KAK4311131.1"/>
    <property type="molecule type" value="Genomic_DNA"/>
</dbReference>
<proteinExistence type="predicted"/>
<dbReference type="GO" id="GO:0006508">
    <property type="term" value="P:proteolysis"/>
    <property type="evidence" value="ECO:0007669"/>
    <property type="project" value="InterPro"/>
</dbReference>
<dbReference type="SUPFAM" id="SSF56672">
    <property type="entry name" value="DNA/RNA polymerases"/>
    <property type="match status" value="2"/>
</dbReference>
<reference evidence="4" key="1">
    <citation type="submission" date="2023-11" db="EMBL/GenBank/DDBJ databases">
        <title>Genome assemblies of two species of porcelain crab, Petrolisthes cinctipes and Petrolisthes manimaculis (Anomura: Porcellanidae).</title>
        <authorList>
            <person name="Angst P."/>
        </authorList>
    </citation>
    <scope>NUCLEOTIDE SEQUENCE</scope>
    <source>
        <strain evidence="4">PB745_02</strain>
        <tissue evidence="4">Gill</tissue>
    </source>
</reference>
<dbReference type="PANTHER" id="PTHR38681">
    <property type="entry name" value="RETROVIRUS-RELATED POL POLYPROTEIN FROM TRANSPOSON 412-LIKE PROTEIN-RELATED"/>
    <property type="match status" value="1"/>
</dbReference>
<dbReference type="Proteomes" id="UP001292094">
    <property type="component" value="Unassembled WGS sequence"/>
</dbReference>
<gene>
    <name evidence="4" type="ORF">Pmani_017333</name>
</gene>
<keyword evidence="1" id="KW-0460">Magnesium</keyword>
<comment type="caution">
    <text evidence="4">The sequence shown here is derived from an EMBL/GenBank/DDBJ whole genome shotgun (WGS) entry which is preliminary data.</text>
</comment>
<name>A0AAE1PMH1_9EUCA</name>
<dbReference type="Pfam" id="PF17919">
    <property type="entry name" value="RT_RNaseH_2"/>
    <property type="match status" value="2"/>
</dbReference>
<dbReference type="PROSITE" id="PS00141">
    <property type="entry name" value="ASP_PROTEASE"/>
    <property type="match status" value="2"/>
</dbReference>
<dbReference type="InterPro" id="IPR043502">
    <property type="entry name" value="DNA/RNA_pol_sf"/>
</dbReference>
<keyword evidence="2" id="KW-0229">DNA integration</keyword>